<keyword evidence="5" id="KW-0472">Membrane</keyword>
<dbReference type="Pfam" id="PF01991">
    <property type="entry name" value="vATP-synt_E"/>
    <property type="match status" value="1"/>
</dbReference>
<organism evidence="8 9">
    <name type="scientific">Methanomethylophilus alvi</name>
    <dbReference type="NCBI Taxonomy" id="1291540"/>
    <lineage>
        <taxon>Archaea</taxon>
        <taxon>Methanobacteriati</taxon>
        <taxon>Thermoplasmatota</taxon>
        <taxon>Thermoplasmata</taxon>
        <taxon>Methanomassiliicoccales</taxon>
        <taxon>Methanomethylophilaceae</taxon>
        <taxon>Methanomethylophilus</taxon>
    </lineage>
</organism>
<keyword evidence="3" id="KW-0375">Hydrogen ion transport</keyword>
<reference evidence="8 9" key="1">
    <citation type="submission" date="2016-10" db="EMBL/GenBank/DDBJ databases">
        <title>Complete genome of the TMA-utilizing, human hosted archaeon Methanomethylophilus alvus Gen. nov, sp. nov., strain Mx-05, derived from a pure culture.</title>
        <authorList>
            <person name="Brugere J.-F."/>
            <person name="Ben Hania W."/>
            <person name="Chaudhary P.P."/>
            <person name="Gaci N."/>
            <person name="Borrel G."/>
            <person name="Cao Van Tuat L."/>
            <person name="Fardeau M.-L."/>
            <person name="Harris H.M.B."/>
            <person name="O'Toole P.W."/>
            <person name="Ollivier B."/>
        </authorList>
    </citation>
    <scope>NUCLEOTIDE SEQUENCE [LARGE SCALE GENOMIC DNA]</scope>
    <source>
        <strain evidence="8 9">Mx-05</strain>
    </source>
</reference>
<comment type="similarity">
    <text evidence="1">Belongs to the V-ATPase E subunit family.</text>
</comment>
<dbReference type="GO" id="GO:0046961">
    <property type="term" value="F:proton-transporting ATPase activity, rotational mechanism"/>
    <property type="evidence" value="ECO:0007669"/>
    <property type="project" value="InterPro"/>
</dbReference>
<dbReference type="GO" id="GO:0033178">
    <property type="term" value="C:proton-transporting two-sector ATPase complex, catalytic domain"/>
    <property type="evidence" value="ECO:0007669"/>
    <property type="project" value="InterPro"/>
</dbReference>
<sequence>MALDSVTKEIQASAEASVAKIRQEQAAEIDAINKQTDAQIAKMKEAQDKKVAEAKETLDRQERSSAELESKKLVLAKKKEVLSQAFESALAELENVPEAQKLTYYKAMVASAKTIIPEPKAIMSENDDFSASDLGVKSVEKDARVSSGLLLQSEDGSVEVDMQFRVILQGIWDKNLKQLSDILFG</sequence>
<keyword evidence="4" id="KW-0406">Ion transport</keyword>
<evidence type="ECO:0000256" key="1">
    <source>
        <dbReference type="ARBA" id="ARBA00005901"/>
    </source>
</evidence>
<keyword evidence="6" id="KW-0066">ATP synthesis</keyword>
<evidence type="ECO:0000256" key="5">
    <source>
        <dbReference type="ARBA" id="ARBA00023136"/>
    </source>
</evidence>
<proteinExistence type="inferred from homology"/>
<evidence type="ECO:0000256" key="7">
    <source>
        <dbReference type="SAM" id="Coils"/>
    </source>
</evidence>
<dbReference type="AlphaFoldDB" id="A0A3G3IEL3"/>
<dbReference type="InterPro" id="IPR002842">
    <property type="entry name" value="ATPase_V1_Esu"/>
</dbReference>
<evidence type="ECO:0000313" key="9">
    <source>
        <dbReference type="Proteomes" id="UP000273278"/>
    </source>
</evidence>
<protein>
    <recommendedName>
        <fullName evidence="10">V-ATPase subunit E</fullName>
    </recommendedName>
</protein>
<dbReference type="SUPFAM" id="SSF160527">
    <property type="entry name" value="V-type ATPase subunit E-like"/>
    <property type="match status" value="1"/>
</dbReference>
<evidence type="ECO:0000256" key="3">
    <source>
        <dbReference type="ARBA" id="ARBA00022781"/>
    </source>
</evidence>
<gene>
    <name evidence="8" type="ORF">BKD89_00045</name>
</gene>
<dbReference type="OMA" id="YSYRTFL"/>
<evidence type="ECO:0000256" key="6">
    <source>
        <dbReference type="ARBA" id="ARBA00023310"/>
    </source>
</evidence>
<evidence type="ECO:0000313" key="8">
    <source>
        <dbReference type="EMBL" id="AYQ54215.1"/>
    </source>
</evidence>
<name>A0A3G3IEL3_9ARCH</name>
<dbReference type="RefSeq" id="WP_015503914.1">
    <property type="nucleotide sequence ID" value="NZ_CAYARL010000009.1"/>
</dbReference>
<dbReference type="GeneID" id="41320813"/>
<keyword evidence="2" id="KW-0813">Transport</keyword>
<feature type="coiled-coil region" evidence="7">
    <location>
        <begin position="29"/>
        <end position="71"/>
    </location>
</feature>
<dbReference type="EMBL" id="CP017686">
    <property type="protein sequence ID" value="AYQ54215.1"/>
    <property type="molecule type" value="Genomic_DNA"/>
</dbReference>
<dbReference type="GO" id="GO:0006754">
    <property type="term" value="P:ATP biosynthetic process"/>
    <property type="evidence" value="ECO:0007669"/>
    <property type="project" value="UniProtKB-KW"/>
</dbReference>
<dbReference type="Proteomes" id="UP000273278">
    <property type="component" value="Chromosome"/>
</dbReference>
<evidence type="ECO:0000256" key="2">
    <source>
        <dbReference type="ARBA" id="ARBA00022448"/>
    </source>
</evidence>
<evidence type="ECO:0000256" key="4">
    <source>
        <dbReference type="ARBA" id="ARBA00023065"/>
    </source>
</evidence>
<accession>A0A3G3IEL3</accession>
<evidence type="ECO:0008006" key="10">
    <source>
        <dbReference type="Google" id="ProtNLM"/>
    </source>
</evidence>
<keyword evidence="7" id="KW-0175">Coiled coil</keyword>
<dbReference type="Gene3D" id="1.20.5.620">
    <property type="entry name" value="F1F0 ATP synthase subunit B, membrane domain"/>
    <property type="match status" value="1"/>
</dbReference>